<feature type="transmembrane region" description="Helical" evidence="1">
    <location>
        <begin position="41"/>
        <end position="63"/>
    </location>
</feature>
<keyword evidence="1" id="KW-0472">Membrane</keyword>
<dbReference type="RefSeq" id="WP_379745785.1">
    <property type="nucleotide sequence ID" value="NZ_JBHTCP010000003.1"/>
</dbReference>
<dbReference type="Proteomes" id="UP001596549">
    <property type="component" value="Unassembled WGS sequence"/>
</dbReference>
<reference evidence="3" key="1">
    <citation type="journal article" date="2019" name="Int. J. Syst. Evol. Microbiol.">
        <title>The Global Catalogue of Microorganisms (GCM) 10K type strain sequencing project: providing services to taxonomists for standard genome sequencing and annotation.</title>
        <authorList>
            <consortium name="The Broad Institute Genomics Platform"/>
            <consortium name="The Broad Institute Genome Sequencing Center for Infectious Disease"/>
            <person name="Wu L."/>
            <person name="Ma J."/>
        </authorList>
    </citation>
    <scope>NUCLEOTIDE SEQUENCE [LARGE SCALE GENOMIC DNA]</scope>
    <source>
        <strain evidence="3">NBRC 106396</strain>
    </source>
</reference>
<dbReference type="InterPro" id="IPR020138">
    <property type="entry name" value="Uncharacterised_YqzF"/>
</dbReference>
<comment type="caution">
    <text evidence="2">The sequence shown here is derived from an EMBL/GenBank/DDBJ whole genome shotgun (WGS) entry which is preliminary data.</text>
</comment>
<dbReference type="EMBL" id="JBHTCP010000003">
    <property type="protein sequence ID" value="MFC7370460.1"/>
    <property type="molecule type" value="Genomic_DNA"/>
</dbReference>
<keyword evidence="3" id="KW-1185">Reference proteome</keyword>
<organism evidence="2 3">
    <name type="scientific">Fictibacillus iocasae</name>
    <dbReference type="NCBI Taxonomy" id="2715437"/>
    <lineage>
        <taxon>Bacteria</taxon>
        <taxon>Bacillati</taxon>
        <taxon>Bacillota</taxon>
        <taxon>Bacilli</taxon>
        <taxon>Bacillales</taxon>
        <taxon>Fictibacillaceae</taxon>
        <taxon>Fictibacillus</taxon>
    </lineage>
</organism>
<evidence type="ECO:0000313" key="3">
    <source>
        <dbReference type="Proteomes" id="UP001596549"/>
    </source>
</evidence>
<protein>
    <submittedName>
        <fullName evidence="2">DUF2627 domain-containing protein</fullName>
    </submittedName>
</protein>
<gene>
    <name evidence="2" type="ORF">ACFQPF_02090</name>
</gene>
<keyword evidence="1" id="KW-1133">Transmembrane helix</keyword>
<evidence type="ECO:0000313" key="2">
    <source>
        <dbReference type="EMBL" id="MFC7370460.1"/>
    </source>
</evidence>
<proteinExistence type="predicted"/>
<sequence length="82" mass="9461">MQRLLALLIMVIPGLLAVFGIKWMRDTLFGVLQTPFSNLPLQFIAGFFSLLIGLAFVGGFIFYRDKKRSKVQPRFQNKNKQR</sequence>
<dbReference type="Pfam" id="PF11118">
    <property type="entry name" value="DUF2627"/>
    <property type="match status" value="1"/>
</dbReference>
<evidence type="ECO:0000256" key="1">
    <source>
        <dbReference type="SAM" id="Phobius"/>
    </source>
</evidence>
<accession>A0ABW2NLI7</accession>
<keyword evidence="1" id="KW-0812">Transmembrane</keyword>
<name>A0ABW2NLI7_9BACL</name>